<protein>
    <submittedName>
        <fullName evidence="4">Surfactin synthase thioesterase subunit</fullName>
    </submittedName>
</protein>
<evidence type="ECO:0000313" key="5">
    <source>
        <dbReference type="Proteomes" id="UP000320876"/>
    </source>
</evidence>
<comment type="caution">
    <text evidence="4">The sequence shown here is derived from an EMBL/GenBank/DDBJ whole genome shotgun (WGS) entry which is preliminary data.</text>
</comment>
<comment type="similarity">
    <text evidence="1">Belongs to the thioesterase family.</text>
</comment>
<dbReference type="InterPro" id="IPR001031">
    <property type="entry name" value="Thioesterase"/>
</dbReference>
<dbReference type="GO" id="GO:0008610">
    <property type="term" value="P:lipid biosynthetic process"/>
    <property type="evidence" value="ECO:0007669"/>
    <property type="project" value="TreeGrafter"/>
</dbReference>
<dbReference type="SUPFAM" id="SSF53474">
    <property type="entry name" value="alpha/beta-Hydrolases"/>
    <property type="match status" value="1"/>
</dbReference>
<evidence type="ECO:0000256" key="2">
    <source>
        <dbReference type="ARBA" id="ARBA00022801"/>
    </source>
</evidence>
<dbReference type="AlphaFoldDB" id="A0A542DEA8"/>
<keyword evidence="5" id="KW-1185">Reference proteome</keyword>
<dbReference type="OrthoDB" id="8480037at2"/>
<name>A0A542DEA8_AMYCI</name>
<proteinExistence type="inferred from homology"/>
<dbReference type="SMART" id="SM00824">
    <property type="entry name" value="PKS_TE"/>
    <property type="match status" value="1"/>
</dbReference>
<dbReference type="InterPro" id="IPR029058">
    <property type="entry name" value="AB_hydrolase_fold"/>
</dbReference>
<dbReference type="PANTHER" id="PTHR11487">
    <property type="entry name" value="THIOESTERASE"/>
    <property type="match status" value="1"/>
</dbReference>
<dbReference type="EMBL" id="VFML01000001">
    <property type="protein sequence ID" value="TQJ01376.1"/>
    <property type="molecule type" value="Genomic_DNA"/>
</dbReference>
<dbReference type="PANTHER" id="PTHR11487:SF0">
    <property type="entry name" value="S-ACYL FATTY ACID SYNTHASE THIOESTERASE, MEDIUM CHAIN"/>
    <property type="match status" value="1"/>
</dbReference>
<sequence length="253" mass="28049">MTRASGSTVLRPLPRPDAERVLVCLGYSGGGTATFRPWASVLPEDVELAIVCYPGREGRFTTPFARSWDELMVDVLASVRPLTTRPYMLLGHSLGAWVAFEAASRLERAGTAPESLVVSASESPIDCQANPYPRTPCPENTDEELLAWMRDAGQLPEVIHSDPDLREIAVELLRADMRVSRSYRYRHGTTVSAPMQVLYGEDDSSVGAEDAERWRLVSSGPFQITRMPGGHFYTDDIWARLPEQIDIQGNLVK</sequence>
<reference evidence="4 5" key="1">
    <citation type="submission" date="2019-06" db="EMBL/GenBank/DDBJ databases">
        <title>Sequencing the genomes of 1000 actinobacteria strains.</title>
        <authorList>
            <person name="Klenk H.-P."/>
        </authorList>
    </citation>
    <scope>NUCLEOTIDE SEQUENCE [LARGE SCALE GENOMIC DNA]</scope>
    <source>
        <strain evidence="4 5">DSM 45679</strain>
    </source>
</reference>
<accession>A0A542DEA8</accession>
<evidence type="ECO:0000259" key="3">
    <source>
        <dbReference type="SMART" id="SM00824"/>
    </source>
</evidence>
<dbReference type="InterPro" id="IPR020802">
    <property type="entry name" value="TesA-like"/>
</dbReference>
<gene>
    <name evidence="4" type="ORF">FB471_1054</name>
</gene>
<dbReference type="InterPro" id="IPR012223">
    <property type="entry name" value="TEII"/>
</dbReference>
<feature type="domain" description="Thioesterase TesA-like" evidence="3">
    <location>
        <begin position="23"/>
        <end position="245"/>
    </location>
</feature>
<evidence type="ECO:0000256" key="1">
    <source>
        <dbReference type="ARBA" id="ARBA00007169"/>
    </source>
</evidence>
<dbReference type="Pfam" id="PF00975">
    <property type="entry name" value="Thioesterase"/>
    <property type="match status" value="1"/>
</dbReference>
<organism evidence="4 5">
    <name type="scientific">Amycolatopsis cihanbeyliensis</name>
    <dbReference type="NCBI Taxonomy" id="1128664"/>
    <lineage>
        <taxon>Bacteria</taxon>
        <taxon>Bacillati</taxon>
        <taxon>Actinomycetota</taxon>
        <taxon>Actinomycetes</taxon>
        <taxon>Pseudonocardiales</taxon>
        <taxon>Pseudonocardiaceae</taxon>
        <taxon>Amycolatopsis</taxon>
    </lineage>
</organism>
<dbReference type="Gene3D" id="3.40.50.1820">
    <property type="entry name" value="alpha/beta hydrolase"/>
    <property type="match status" value="1"/>
</dbReference>
<evidence type="ECO:0000313" key="4">
    <source>
        <dbReference type="EMBL" id="TQJ01376.1"/>
    </source>
</evidence>
<dbReference type="RefSeq" id="WP_141996193.1">
    <property type="nucleotide sequence ID" value="NZ_VFML01000001.1"/>
</dbReference>
<keyword evidence="2" id="KW-0378">Hydrolase</keyword>
<dbReference type="Proteomes" id="UP000320876">
    <property type="component" value="Unassembled WGS sequence"/>
</dbReference>
<dbReference type="GO" id="GO:0016787">
    <property type="term" value="F:hydrolase activity"/>
    <property type="evidence" value="ECO:0007669"/>
    <property type="project" value="UniProtKB-KW"/>
</dbReference>